<dbReference type="Proteomes" id="UP000000724">
    <property type="component" value="Contig Pc00c12"/>
</dbReference>
<gene>
    <name evidence="4" type="ORF">Pc12g04770</name>
    <name evidence="4" type="ORF">PCH_Pc12g04770</name>
</gene>
<dbReference type="InterPro" id="IPR018559">
    <property type="entry name" value="DUF2015"/>
</dbReference>
<feature type="chain" id="PRO_5002845275" evidence="3">
    <location>
        <begin position="20"/>
        <end position="150"/>
    </location>
</feature>
<dbReference type="BioCyc" id="PCHR:PC12G04770-MONOMER"/>
<feature type="signal peptide" evidence="3">
    <location>
        <begin position="1"/>
        <end position="19"/>
    </location>
</feature>
<proteinExistence type="inferred from homology"/>
<keyword evidence="5" id="KW-1185">Reference proteome</keyword>
<dbReference type="eggNOG" id="ENOG502S73R">
    <property type="taxonomic scope" value="Eukaryota"/>
</dbReference>
<dbReference type="VEuPathDB" id="FungiDB:PCH_Pc12g04770"/>
<evidence type="ECO:0000313" key="4">
    <source>
        <dbReference type="EMBL" id="CAP80104.1"/>
    </source>
</evidence>
<dbReference type="AlphaFoldDB" id="B6GYI9"/>
<dbReference type="HOGENOM" id="CLU_128832_1_0_1"/>
<name>B6GYI9_PENRW</name>
<dbReference type="OrthoDB" id="447314at2759"/>
<reference evidence="4 5" key="1">
    <citation type="journal article" date="2008" name="Nat. Biotechnol.">
        <title>Genome sequencing and analysis of the filamentous fungus Penicillium chrysogenum.</title>
        <authorList>
            <person name="van den Berg M.A."/>
            <person name="Albang R."/>
            <person name="Albermann K."/>
            <person name="Badger J.H."/>
            <person name="Daran J.-M."/>
            <person name="Driessen A.J.M."/>
            <person name="Garcia-Estrada C."/>
            <person name="Fedorova N.D."/>
            <person name="Harris D.M."/>
            <person name="Heijne W.H.M."/>
            <person name="Joardar V.S."/>
            <person name="Kiel J.A.K.W."/>
            <person name="Kovalchuk A."/>
            <person name="Martin J.F."/>
            <person name="Nierman W.C."/>
            <person name="Nijland J.G."/>
            <person name="Pronk J.T."/>
            <person name="Roubos J.A."/>
            <person name="van der Klei I.J."/>
            <person name="van Peij N.N.M.E."/>
            <person name="Veenhuis M."/>
            <person name="von Doehren H."/>
            <person name="Wagner C."/>
            <person name="Wortman J.R."/>
            <person name="Bovenberg R.A.L."/>
        </authorList>
    </citation>
    <scope>NUCLEOTIDE SEQUENCE [LARGE SCALE GENOMIC DNA]</scope>
    <source>
        <strain evidence="5">ATCC 28089 / DSM 1075 / NRRL 1951 / Wisconsin 54-1255</strain>
    </source>
</reference>
<evidence type="ECO:0000256" key="1">
    <source>
        <dbReference type="ARBA" id="ARBA00008325"/>
    </source>
</evidence>
<dbReference type="PANTHER" id="PTHR28023:SF1">
    <property type="entry name" value="UPF0357 PROTEIN YCL012C"/>
    <property type="match status" value="1"/>
</dbReference>
<dbReference type="Pfam" id="PF09435">
    <property type="entry name" value="DUF2015"/>
    <property type="match status" value="1"/>
</dbReference>
<evidence type="ECO:0000256" key="3">
    <source>
        <dbReference type="SAM" id="SignalP"/>
    </source>
</evidence>
<accession>B6GYI9</accession>
<dbReference type="PANTHER" id="PTHR28023">
    <property type="entry name" value="UPF0357 PROTEIN YCL012C"/>
    <property type="match status" value="1"/>
</dbReference>
<organism evidence="4 5">
    <name type="scientific">Penicillium rubens (strain ATCC 28089 / DSM 1075 / NRRL 1951 / Wisconsin 54-1255)</name>
    <name type="common">Penicillium chrysogenum</name>
    <dbReference type="NCBI Taxonomy" id="500485"/>
    <lineage>
        <taxon>Eukaryota</taxon>
        <taxon>Fungi</taxon>
        <taxon>Dikarya</taxon>
        <taxon>Ascomycota</taxon>
        <taxon>Pezizomycotina</taxon>
        <taxon>Eurotiomycetes</taxon>
        <taxon>Eurotiomycetidae</taxon>
        <taxon>Eurotiales</taxon>
        <taxon>Aspergillaceae</taxon>
        <taxon>Penicillium</taxon>
        <taxon>Penicillium chrysogenum species complex</taxon>
    </lineage>
</organism>
<dbReference type="OMA" id="NKAIIHT"/>
<evidence type="ECO:0000256" key="2">
    <source>
        <dbReference type="ARBA" id="ARBA00022729"/>
    </source>
</evidence>
<dbReference type="EMBL" id="AM920427">
    <property type="protein sequence ID" value="CAP80104.1"/>
    <property type="molecule type" value="Genomic_DNA"/>
</dbReference>
<keyword evidence="2 3" id="KW-0732">Signal</keyword>
<comment type="similarity">
    <text evidence="1">Belongs to the UPF0357 family.</text>
</comment>
<sequence>MTYILFYFLLFSVIIGGTGRSSIFPTLKGNKAIIHTGFGSNFTIALYLTRSRWMPLVQVPDYLYHRLPSSFTADLEAGLSSSQFDITANLADGDSRAGLDQRAKTEVIKIMKSRKVNFDEARRIFTEQRFAKNDIGPDGRPIDPKFVSFS</sequence>
<evidence type="ECO:0000313" key="5">
    <source>
        <dbReference type="Proteomes" id="UP000000724"/>
    </source>
</evidence>
<protein>
    <submittedName>
        <fullName evidence="4">Pc12g04770 protein</fullName>
    </submittedName>
</protein>